<evidence type="ECO:0000256" key="1">
    <source>
        <dbReference type="SAM" id="MobiDB-lite"/>
    </source>
</evidence>
<dbReference type="Proteomes" id="UP000054564">
    <property type="component" value="Unassembled WGS sequence"/>
</dbReference>
<comment type="caution">
    <text evidence="3">The sequence shown here is derived from an EMBL/GenBank/DDBJ whole genome shotgun (WGS) entry which is preliminary data.</text>
</comment>
<dbReference type="EMBL" id="AJIL01000073">
    <property type="protein sequence ID" value="KNE97102.1"/>
    <property type="molecule type" value="Genomic_DNA"/>
</dbReference>
<reference evidence="4" key="1">
    <citation type="submission" date="2014-03" db="EMBL/GenBank/DDBJ databases">
        <title>The Genome Sequence of Puccinia striiformis f. sp. tritici PST-78.</title>
        <authorList>
            <consortium name="The Broad Institute Genome Sequencing Platform"/>
            <person name="Cuomo C."/>
            <person name="Hulbert S."/>
            <person name="Chen X."/>
            <person name="Walker B."/>
            <person name="Young S.K."/>
            <person name="Zeng Q."/>
            <person name="Gargeya S."/>
            <person name="Fitzgerald M."/>
            <person name="Haas B."/>
            <person name="Abouelleil A."/>
            <person name="Alvarado L."/>
            <person name="Arachchi H.M."/>
            <person name="Berlin A.M."/>
            <person name="Chapman S.B."/>
            <person name="Goldberg J."/>
            <person name="Griggs A."/>
            <person name="Gujja S."/>
            <person name="Hansen M."/>
            <person name="Howarth C."/>
            <person name="Imamovic A."/>
            <person name="Larimer J."/>
            <person name="McCowan C."/>
            <person name="Montmayeur A."/>
            <person name="Murphy C."/>
            <person name="Neiman D."/>
            <person name="Pearson M."/>
            <person name="Priest M."/>
            <person name="Roberts A."/>
            <person name="Saif S."/>
            <person name="Shea T."/>
            <person name="Sisk P."/>
            <person name="Sykes S."/>
            <person name="Wortman J."/>
            <person name="Nusbaum C."/>
            <person name="Birren B."/>
        </authorList>
    </citation>
    <scope>NUCLEOTIDE SEQUENCE [LARGE SCALE GENOMIC DNA]</scope>
    <source>
        <strain evidence="4">race PST-78</strain>
    </source>
</reference>
<feature type="region of interest" description="Disordered" evidence="1">
    <location>
        <begin position="38"/>
        <end position="65"/>
    </location>
</feature>
<evidence type="ECO:0000313" key="3">
    <source>
        <dbReference type="EMBL" id="KNE97102.1"/>
    </source>
</evidence>
<feature type="signal peptide" evidence="2">
    <location>
        <begin position="1"/>
        <end position="19"/>
    </location>
</feature>
<organism evidence="3 4">
    <name type="scientific">Puccinia striiformis f. sp. tritici PST-78</name>
    <dbReference type="NCBI Taxonomy" id="1165861"/>
    <lineage>
        <taxon>Eukaryota</taxon>
        <taxon>Fungi</taxon>
        <taxon>Dikarya</taxon>
        <taxon>Basidiomycota</taxon>
        <taxon>Pucciniomycotina</taxon>
        <taxon>Pucciniomycetes</taxon>
        <taxon>Pucciniales</taxon>
        <taxon>Pucciniaceae</taxon>
        <taxon>Puccinia</taxon>
    </lineage>
</organism>
<evidence type="ECO:0000256" key="2">
    <source>
        <dbReference type="SAM" id="SignalP"/>
    </source>
</evidence>
<evidence type="ECO:0000313" key="4">
    <source>
        <dbReference type="Proteomes" id="UP000054564"/>
    </source>
</evidence>
<keyword evidence="2" id="KW-0732">Signal</keyword>
<sequence>MNLLFSLVLPFLVFQVIKGLDLIPRNLNKFESRATHPSKEALGWNKGVGGHKGKHAPSKPEPPCC</sequence>
<gene>
    <name evidence="3" type="ORF">PSTG_09676</name>
</gene>
<keyword evidence="4" id="KW-1185">Reference proteome</keyword>
<feature type="chain" id="PRO_5005549777" evidence="2">
    <location>
        <begin position="20"/>
        <end position="65"/>
    </location>
</feature>
<accession>A0A0L0VCS9</accession>
<dbReference type="AlphaFoldDB" id="A0A0L0VCS9"/>
<proteinExistence type="predicted"/>
<name>A0A0L0VCS9_9BASI</name>
<protein>
    <submittedName>
        <fullName evidence="3">Uncharacterized protein</fullName>
    </submittedName>
</protein>